<evidence type="ECO:0000313" key="2">
    <source>
        <dbReference type="EMBL" id="MCL6421855.1"/>
    </source>
</evidence>
<evidence type="ECO:0000256" key="1">
    <source>
        <dbReference type="SAM" id="MobiDB-lite"/>
    </source>
</evidence>
<sequence>MSPSTDPSTEPSTDPSADAPAEPGPQSRFATVLRRSIARSGLTIEETAARASHSGARVSAATLSYWTRGRSLPRRRSSLPVVIALESVLGLEDGTLADHVEIGADAWRYRSSNEVSAVVADNVEITSLREEWGLRWDDGLRRESVVSTLLLDPQEGPARIAYEAVVTATRDGADGVLLIFDAPHARIDALSPGRGARIARQCELPSGRIAFELLLERPLRAGEAAVVDVALPLRTAPEEIRSFSAWSIRPAGAIIAQVELPRGEGKVRVRKELTGLYRTGQAFALDAETVEESPRRLQGIIAEVTAGRCSLSWEPLAD</sequence>
<feature type="compositionally biased region" description="Low complexity" evidence="1">
    <location>
        <begin position="1"/>
        <end position="18"/>
    </location>
</feature>
<gene>
    <name evidence="2" type="ORF">Bequi_00395</name>
</gene>
<name>A0ABT0QYT1_9MICO</name>
<evidence type="ECO:0000313" key="3">
    <source>
        <dbReference type="Proteomes" id="UP001203761"/>
    </source>
</evidence>
<organism evidence="2 3">
    <name type="scientific">Brachybacterium equifaecis</name>
    <dbReference type="NCBI Taxonomy" id="2910770"/>
    <lineage>
        <taxon>Bacteria</taxon>
        <taxon>Bacillati</taxon>
        <taxon>Actinomycetota</taxon>
        <taxon>Actinomycetes</taxon>
        <taxon>Micrococcales</taxon>
        <taxon>Dermabacteraceae</taxon>
        <taxon>Brachybacterium</taxon>
    </lineage>
</organism>
<protein>
    <recommendedName>
        <fullName evidence="4">HTH cro/C1-type domain-containing protein</fullName>
    </recommendedName>
</protein>
<dbReference type="EMBL" id="JAKNCJ010000001">
    <property type="protein sequence ID" value="MCL6421855.1"/>
    <property type="molecule type" value="Genomic_DNA"/>
</dbReference>
<accession>A0ABT0QYT1</accession>
<dbReference type="RefSeq" id="WP_249736018.1">
    <property type="nucleotide sequence ID" value="NZ_JAKNCJ010000001.1"/>
</dbReference>
<comment type="caution">
    <text evidence="2">The sequence shown here is derived from an EMBL/GenBank/DDBJ whole genome shotgun (WGS) entry which is preliminary data.</text>
</comment>
<feature type="region of interest" description="Disordered" evidence="1">
    <location>
        <begin position="1"/>
        <end position="28"/>
    </location>
</feature>
<reference evidence="2" key="1">
    <citation type="submission" date="2022-02" db="EMBL/GenBank/DDBJ databases">
        <authorList>
            <person name="Lee M."/>
            <person name="Kim S.-J."/>
            <person name="Jung M.-Y."/>
        </authorList>
    </citation>
    <scope>NUCLEOTIDE SEQUENCE</scope>
    <source>
        <strain evidence="2">JHP9</strain>
    </source>
</reference>
<keyword evidence="3" id="KW-1185">Reference proteome</keyword>
<evidence type="ECO:0008006" key="4">
    <source>
        <dbReference type="Google" id="ProtNLM"/>
    </source>
</evidence>
<proteinExistence type="predicted"/>
<dbReference type="Proteomes" id="UP001203761">
    <property type="component" value="Unassembled WGS sequence"/>
</dbReference>